<dbReference type="PANTHER" id="PTHR42923:SF3">
    <property type="entry name" value="PROTOPORPHYRINOGEN OXIDASE"/>
    <property type="match status" value="1"/>
</dbReference>
<accession>A0A2H3KY78</accession>
<evidence type="ECO:0000256" key="7">
    <source>
        <dbReference type="ARBA" id="ARBA00022630"/>
    </source>
</evidence>
<evidence type="ECO:0000313" key="14">
    <source>
        <dbReference type="Proteomes" id="UP000220922"/>
    </source>
</evidence>
<evidence type="ECO:0000313" key="13">
    <source>
        <dbReference type="EMBL" id="PDV98931.1"/>
    </source>
</evidence>
<reference evidence="13 14" key="1">
    <citation type="submission" date="2016-05" db="EMBL/GenBank/DDBJ databases">
        <authorList>
            <person name="Lavstsen T."/>
            <person name="Jespersen J.S."/>
        </authorList>
    </citation>
    <scope>NUCLEOTIDE SEQUENCE [LARGE SCALE GENOMIC DNA]</scope>
    <source>
        <strain evidence="13 14">B7-9</strain>
    </source>
</reference>
<evidence type="ECO:0000256" key="6">
    <source>
        <dbReference type="ARBA" id="ARBA00019046"/>
    </source>
</evidence>
<evidence type="ECO:0000256" key="9">
    <source>
        <dbReference type="ARBA" id="ARBA00023002"/>
    </source>
</evidence>
<dbReference type="Gene3D" id="1.10.3110.10">
    <property type="entry name" value="protoporphyrinogen ix oxidase, domain 3"/>
    <property type="match status" value="1"/>
</dbReference>
<keyword evidence="11" id="KW-0963">Cytoplasm</keyword>
<dbReference type="Proteomes" id="UP000220922">
    <property type="component" value="Unassembled WGS sequence"/>
</dbReference>
<dbReference type="PANTHER" id="PTHR42923">
    <property type="entry name" value="PROTOPORPHYRINOGEN OXIDASE"/>
    <property type="match status" value="1"/>
</dbReference>
<dbReference type="OrthoDB" id="9805195at2"/>
<dbReference type="RefSeq" id="WP_097652955.1">
    <property type="nucleotide sequence ID" value="NZ_LYXE01000089.1"/>
</dbReference>
<evidence type="ECO:0000256" key="3">
    <source>
        <dbReference type="ARBA" id="ARBA00004744"/>
    </source>
</evidence>
<dbReference type="EC" id="1.3.3.15" evidence="5 11"/>
<evidence type="ECO:0000256" key="11">
    <source>
        <dbReference type="RuleBase" id="RU364052"/>
    </source>
</evidence>
<dbReference type="GO" id="GO:0004729">
    <property type="term" value="F:oxygen-dependent protoporphyrinogen oxidase activity"/>
    <property type="evidence" value="ECO:0007669"/>
    <property type="project" value="UniProtKB-UniRule"/>
</dbReference>
<evidence type="ECO:0000256" key="8">
    <source>
        <dbReference type="ARBA" id="ARBA00022827"/>
    </source>
</evidence>
<evidence type="ECO:0000256" key="4">
    <source>
        <dbReference type="ARBA" id="ARBA00008310"/>
    </source>
</evidence>
<keyword evidence="14" id="KW-1185">Reference proteome</keyword>
<evidence type="ECO:0000256" key="1">
    <source>
        <dbReference type="ARBA" id="ARBA00001755"/>
    </source>
</evidence>
<protein>
    <recommendedName>
        <fullName evidence="6 11">Coproporphyrinogen III oxidase</fullName>
        <ecNumber evidence="5 11">1.3.3.15</ecNumber>
    </recommendedName>
</protein>
<dbReference type="Gene3D" id="3.50.50.60">
    <property type="entry name" value="FAD/NAD(P)-binding domain"/>
    <property type="match status" value="1"/>
</dbReference>
<keyword evidence="10 11" id="KW-0350">Heme biosynthesis</keyword>
<dbReference type="InterPro" id="IPR036188">
    <property type="entry name" value="FAD/NAD-bd_sf"/>
</dbReference>
<feature type="domain" description="Amine oxidase" evidence="12">
    <location>
        <begin position="13"/>
        <end position="449"/>
    </location>
</feature>
<gene>
    <name evidence="13" type="ORF">A9Q02_14455</name>
</gene>
<dbReference type="Pfam" id="PF01593">
    <property type="entry name" value="Amino_oxidase"/>
    <property type="match status" value="1"/>
</dbReference>
<keyword evidence="9 11" id="KW-0560">Oxidoreductase</keyword>
<evidence type="ECO:0000256" key="2">
    <source>
        <dbReference type="ARBA" id="ARBA00001974"/>
    </source>
</evidence>
<comment type="subcellular location">
    <subcellularLocation>
        <location evidence="11">Cytoplasm</location>
    </subcellularLocation>
</comment>
<dbReference type="SUPFAM" id="SSF51905">
    <property type="entry name" value="FAD/NAD(P)-binding domain"/>
    <property type="match status" value="1"/>
</dbReference>
<proteinExistence type="inferred from homology"/>
<dbReference type="GO" id="GO:0005737">
    <property type="term" value="C:cytoplasm"/>
    <property type="evidence" value="ECO:0007669"/>
    <property type="project" value="UniProtKB-SubCell"/>
</dbReference>
<dbReference type="InterPro" id="IPR002937">
    <property type="entry name" value="Amino_oxidase"/>
</dbReference>
<dbReference type="AlphaFoldDB" id="A0A2H3KY78"/>
<dbReference type="UniPathway" id="UPA00252"/>
<comment type="similarity">
    <text evidence="4 11">Belongs to the protoporphyrinogen/coproporphyrinogen oxidase family. Coproporphyrinogen III oxidase subfamily.</text>
</comment>
<evidence type="ECO:0000259" key="12">
    <source>
        <dbReference type="Pfam" id="PF01593"/>
    </source>
</evidence>
<comment type="catalytic activity">
    <reaction evidence="1">
        <text>coproporphyrinogen III + 3 O2 = coproporphyrin III + 3 H2O2</text>
        <dbReference type="Rhea" id="RHEA:43436"/>
        <dbReference type="ChEBI" id="CHEBI:15379"/>
        <dbReference type="ChEBI" id="CHEBI:16240"/>
        <dbReference type="ChEBI" id="CHEBI:57309"/>
        <dbReference type="ChEBI" id="CHEBI:131725"/>
        <dbReference type="EC" id="1.3.3.15"/>
    </reaction>
    <physiologicalReaction direction="left-to-right" evidence="1">
        <dbReference type="Rhea" id="RHEA:43437"/>
    </physiologicalReaction>
</comment>
<dbReference type="NCBIfam" id="TIGR00562">
    <property type="entry name" value="proto_IX_ox"/>
    <property type="match status" value="1"/>
</dbReference>
<comment type="pathway">
    <text evidence="3 11">Porphyrin-containing compound metabolism; protoheme biosynthesis.</text>
</comment>
<evidence type="ECO:0000256" key="5">
    <source>
        <dbReference type="ARBA" id="ARBA00012402"/>
    </source>
</evidence>
<evidence type="ECO:0000256" key="10">
    <source>
        <dbReference type="ARBA" id="ARBA00023133"/>
    </source>
</evidence>
<keyword evidence="8 11" id="KW-0274">FAD</keyword>
<dbReference type="InterPro" id="IPR050464">
    <property type="entry name" value="Zeta_carotene_desat/Oxidored"/>
</dbReference>
<keyword evidence="7 11" id="KW-0285">Flavoprotein</keyword>
<dbReference type="InterPro" id="IPR004572">
    <property type="entry name" value="Protoporphyrinogen_oxidase"/>
</dbReference>
<dbReference type="EMBL" id="LYXE01000089">
    <property type="protein sequence ID" value="PDV98931.1"/>
    <property type="molecule type" value="Genomic_DNA"/>
</dbReference>
<comment type="function">
    <text evidence="11">Involved in coproporphyrin-dependent heme b biosynthesis. Catalyzes the oxidation of coproporphyrinogen III to coproporphyrin III.</text>
</comment>
<dbReference type="GO" id="GO:0006783">
    <property type="term" value="P:heme biosynthetic process"/>
    <property type="evidence" value="ECO:0007669"/>
    <property type="project" value="UniProtKB-UniRule"/>
</dbReference>
<sequence length="470" mass="50223">MHTYDAVIVGGGISGLSAAYTLYKRGFEVLVIEAHAEVGGSMQSMTTPDGYVLDCGPNTVTTKDARLWAEFADLGLLDSLIAADRSGTKRYILLDGKPAIIPSSPPALIKTPLLSTAAKLRFVREPFVPRSGAPDESVAAFFTRRLGPEPTERLIDPFVSGVYSGDPRKMSVKAAFPSLWEAEQRGGSIVRGMLKGRQRPAKGTPKGPKMRSVLFGFPGGIADWPKAIARTLGPNRVWSSARATDLFQEGANWRLVVERDGRTEPVVARAVVLATPAFVAADLIDAIANAAAAALRAIPYAPVNVVHLGYRRDQVAHPLDGFGVLAPSCEQRNFLGILWSSTLFRGRAPEGKVLTTTLVGGSLRPDLTELDDASLVKTIAAENADVLGITGLPAMSNVARWPHALPQYTFGHTERIATLEAAEQRLPGLFFVGNYRGGVGVPKCWKNGATMGERVAAALHAQPAQVAVEK</sequence>
<name>A0A2H3KY78_9CHLR</name>
<comment type="caution">
    <text evidence="13">The sequence shown here is derived from an EMBL/GenBank/DDBJ whole genome shotgun (WGS) entry which is preliminary data.</text>
</comment>
<comment type="cofactor">
    <cofactor evidence="2 11">
        <name>FAD</name>
        <dbReference type="ChEBI" id="CHEBI:57692"/>
    </cofactor>
</comment>
<organism evidence="13 14">
    <name type="scientific">Candidatus Chloroploca asiatica</name>
    <dbReference type="NCBI Taxonomy" id="1506545"/>
    <lineage>
        <taxon>Bacteria</taxon>
        <taxon>Bacillati</taxon>
        <taxon>Chloroflexota</taxon>
        <taxon>Chloroflexia</taxon>
        <taxon>Chloroflexales</taxon>
        <taxon>Chloroflexineae</taxon>
        <taxon>Oscillochloridaceae</taxon>
        <taxon>Candidatus Chloroploca</taxon>
    </lineage>
</organism>
<dbReference type="SUPFAM" id="SSF54373">
    <property type="entry name" value="FAD-linked reductases, C-terminal domain"/>
    <property type="match status" value="1"/>
</dbReference>
<dbReference type="Gene3D" id="3.90.660.20">
    <property type="entry name" value="Protoporphyrinogen oxidase, mitochondrial, domain 2"/>
    <property type="match status" value="1"/>
</dbReference>